<organism evidence="15 16">
    <name type="scientific">Chanos chanos</name>
    <name type="common">Milkfish</name>
    <name type="synonym">Mugil chanos</name>
    <dbReference type="NCBI Taxonomy" id="29144"/>
    <lineage>
        <taxon>Eukaryota</taxon>
        <taxon>Metazoa</taxon>
        <taxon>Chordata</taxon>
        <taxon>Craniata</taxon>
        <taxon>Vertebrata</taxon>
        <taxon>Euteleostomi</taxon>
        <taxon>Actinopterygii</taxon>
        <taxon>Neopterygii</taxon>
        <taxon>Teleostei</taxon>
        <taxon>Ostariophysi</taxon>
        <taxon>Gonorynchiformes</taxon>
        <taxon>Chanidae</taxon>
        <taxon>Chanos</taxon>
    </lineage>
</organism>
<evidence type="ECO:0000256" key="5">
    <source>
        <dbReference type="ARBA" id="ARBA00022676"/>
    </source>
</evidence>
<sequence length="224" mass="25506">MAIMLLFMLATTLAAVQNCKGSPTDGIPLDMAMESVDDAYFGCTEKMSDLVKNYYLKKEMYINETFRDLWKEAVKSVIPDDGLKKEHAAAIWVYTNNAIYADFNRAVGHGEKSYKNGTFQYQSLHFLLTTAIQILKKKQPRVLNTYRGTTENFSNVSVNATIRFGRFASSSWDVKANVNFGNRTCFEIETQFGANITKFSVFPSEKEVLIPPYEKFKTDWALFV</sequence>
<evidence type="ECO:0000313" key="16">
    <source>
        <dbReference type="RefSeq" id="XP_030634886.1"/>
    </source>
</evidence>
<dbReference type="GO" id="GO:0090729">
    <property type="term" value="F:toxin activity"/>
    <property type="evidence" value="ECO:0007669"/>
    <property type="project" value="UniProtKB-KW"/>
</dbReference>
<reference evidence="16" key="1">
    <citation type="submission" date="2025-08" db="UniProtKB">
        <authorList>
            <consortium name="RefSeq"/>
        </authorList>
    </citation>
    <scope>IDENTIFICATION</scope>
</reference>
<evidence type="ECO:0000256" key="10">
    <source>
        <dbReference type="ARBA" id="ARBA00023026"/>
    </source>
</evidence>
<evidence type="ECO:0000256" key="14">
    <source>
        <dbReference type="RuleBase" id="RU361228"/>
    </source>
</evidence>
<evidence type="ECO:0000256" key="1">
    <source>
        <dbReference type="ARBA" id="ARBA00004613"/>
    </source>
</evidence>
<keyword evidence="11 14" id="KW-0520">NAD</keyword>
<dbReference type="FunCoup" id="A0A6J2VUL4">
    <property type="interactions" value="1241"/>
</dbReference>
<keyword evidence="5 14" id="KW-0328">Glycosyltransferase</keyword>
<evidence type="ECO:0000256" key="12">
    <source>
        <dbReference type="ARBA" id="ARBA00023157"/>
    </source>
</evidence>
<protein>
    <recommendedName>
        <fullName evidence="14">NAD(P)(+)--arginine ADP-ribosyltransferase</fullName>
        <ecNumber evidence="14">2.4.2.31</ecNumber>
    </recommendedName>
    <alternativeName>
        <fullName evidence="14">Mono(ADP-ribosyl)transferase</fullName>
    </alternativeName>
</protein>
<dbReference type="AlphaFoldDB" id="A0A6J2VUL4"/>
<dbReference type="PANTHER" id="PTHR10339">
    <property type="entry name" value="ADP-RIBOSYLTRANSFERASE"/>
    <property type="match status" value="1"/>
</dbReference>
<evidence type="ECO:0000256" key="9">
    <source>
        <dbReference type="ARBA" id="ARBA00022857"/>
    </source>
</evidence>
<dbReference type="OrthoDB" id="423533at2759"/>
<dbReference type="PROSITE" id="PS51996">
    <property type="entry name" value="TR_MART"/>
    <property type="match status" value="1"/>
</dbReference>
<dbReference type="InterPro" id="IPR050999">
    <property type="entry name" value="ADP-ribosyltransferase_ARG"/>
</dbReference>
<keyword evidence="9 14" id="KW-0521">NADP</keyword>
<keyword evidence="4" id="KW-0800">Toxin</keyword>
<evidence type="ECO:0000256" key="2">
    <source>
        <dbReference type="ARBA" id="ARBA00009558"/>
    </source>
</evidence>
<dbReference type="PRINTS" id="PR00970">
    <property type="entry name" value="RIBTRNSFRASE"/>
</dbReference>
<dbReference type="InterPro" id="IPR000768">
    <property type="entry name" value="ART"/>
</dbReference>
<dbReference type="GO" id="GO:0003950">
    <property type="term" value="F:NAD+ poly-ADP-ribosyltransferase activity"/>
    <property type="evidence" value="ECO:0007669"/>
    <property type="project" value="TreeGrafter"/>
</dbReference>
<feature type="chain" id="PRO_5027136255" description="NAD(P)(+)--arginine ADP-ribosyltransferase" evidence="14">
    <location>
        <begin position="22"/>
        <end position="224"/>
    </location>
</feature>
<keyword evidence="8 14" id="KW-0732">Signal</keyword>
<dbReference type="GO" id="GO:0106274">
    <property type="term" value="F:NAD+-protein-arginine ADP-ribosyltransferase activity"/>
    <property type="evidence" value="ECO:0007669"/>
    <property type="project" value="UniProtKB-EC"/>
</dbReference>
<comment type="subcellular location">
    <subcellularLocation>
        <location evidence="1">Secreted</location>
    </subcellularLocation>
</comment>
<dbReference type="Pfam" id="PF01129">
    <property type="entry name" value="ART"/>
    <property type="match status" value="1"/>
</dbReference>
<dbReference type="GeneID" id="115816055"/>
<gene>
    <name evidence="16" type="primary">LOC115816055</name>
</gene>
<dbReference type="GO" id="GO:0016779">
    <property type="term" value="F:nucleotidyltransferase activity"/>
    <property type="evidence" value="ECO:0007669"/>
    <property type="project" value="UniProtKB-KW"/>
</dbReference>
<evidence type="ECO:0000256" key="11">
    <source>
        <dbReference type="ARBA" id="ARBA00023027"/>
    </source>
</evidence>
<evidence type="ECO:0000256" key="4">
    <source>
        <dbReference type="ARBA" id="ARBA00022656"/>
    </source>
</evidence>
<dbReference type="Gene3D" id="3.90.176.10">
    <property type="entry name" value="Toxin ADP-ribosyltransferase, Chain A, domain 1"/>
    <property type="match status" value="1"/>
</dbReference>
<keyword evidence="6 14" id="KW-0808">Transferase</keyword>
<evidence type="ECO:0000256" key="7">
    <source>
        <dbReference type="ARBA" id="ARBA00022695"/>
    </source>
</evidence>
<dbReference type="RefSeq" id="XP_030634886.1">
    <property type="nucleotide sequence ID" value="XM_030779026.1"/>
</dbReference>
<dbReference type="GO" id="GO:0005576">
    <property type="term" value="C:extracellular region"/>
    <property type="evidence" value="ECO:0007669"/>
    <property type="project" value="UniProtKB-SubCell"/>
</dbReference>
<comment type="catalytic activity">
    <reaction evidence="13 14">
        <text>L-arginyl-[protein] + NAD(+) = N(omega)-(ADP-D-ribosyl)-L-arginyl-[protein] + nicotinamide + H(+)</text>
        <dbReference type="Rhea" id="RHEA:19149"/>
        <dbReference type="Rhea" id="RHEA-COMP:10532"/>
        <dbReference type="Rhea" id="RHEA-COMP:15087"/>
        <dbReference type="ChEBI" id="CHEBI:15378"/>
        <dbReference type="ChEBI" id="CHEBI:17154"/>
        <dbReference type="ChEBI" id="CHEBI:29965"/>
        <dbReference type="ChEBI" id="CHEBI:57540"/>
        <dbReference type="ChEBI" id="CHEBI:142554"/>
        <dbReference type="EC" id="2.4.2.31"/>
    </reaction>
</comment>
<dbReference type="EC" id="2.4.2.31" evidence="14"/>
<keyword evidence="12" id="KW-1015">Disulfide bond</keyword>
<feature type="signal peptide" evidence="14">
    <location>
        <begin position="1"/>
        <end position="21"/>
    </location>
</feature>
<dbReference type="Proteomes" id="UP000504632">
    <property type="component" value="Chromosome 7"/>
</dbReference>
<dbReference type="SUPFAM" id="SSF56399">
    <property type="entry name" value="ADP-ribosylation"/>
    <property type="match status" value="1"/>
</dbReference>
<keyword evidence="15" id="KW-1185">Reference proteome</keyword>
<evidence type="ECO:0000256" key="8">
    <source>
        <dbReference type="ARBA" id="ARBA00022729"/>
    </source>
</evidence>
<name>A0A6J2VUL4_CHACN</name>
<evidence type="ECO:0000256" key="13">
    <source>
        <dbReference type="ARBA" id="ARBA00047597"/>
    </source>
</evidence>
<dbReference type="PANTHER" id="PTHR10339:SF25">
    <property type="entry name" value="SECRETED EXOENZYME S"/>
    <property type="match status" value="1"/>
</dbReference>
<accession>A0A6J2VUL4</accession>
<dbReference type="InParanoid" id="A0A6J2VUL4"/>
<comment type="similarity">
    <text evidence="2 14">Belongs to the Arg-specific ADP-ribosyltransferase family.</text>
</comment>
<proteinExistence type="inferred from homology"/>
<keyword evidence="3" id="KW-0964">Secreted</keyword>
<evidence type="ECO:0000256" key="6">
    <source>
        <dbReference type="ARBA" id="ARBA00022679"/>
    </source>
</evidence>
<keyword evidence="7" id="KW-0548">Nucleotidyltransferase</keyword>
<evidence type="ECO:0000256" key="3">
    <source>
        <dbReference type="ARBA" id="ARBA00022525"/>
    </source>
</evidence>
<evidence type="ECO:0000313" key="15">
    <source>
        <dbReference type="Proteomes" id="UP000504632"/>
    </source>
</evidence>
<keyword evidence="10" id="KW-0843">Virulence</keyword>
<dbReference type="FunFam" id="3.90.176.10:FF:000001">
    <property type="entry name" value="NAD(P)(+)--arginine ADP-ribosyltransferase"/>
    <property type="match status" value="1"/>
</dbReference>